<evidence type="ECO:0000313" key="4">
    <source>
        <dbReference type="Proteomes" id="UP000237104"/>
    </source>
</evidence>
<evidence type="ECO:0000256" key="2">
    <source>
        <dbReference type="SAM" id="Phobius"/>
    </source>
</evidence>
<keyword evidence="2" id="KW-0472">Membrane</keyword>
<keyword evidence="2" id="KW-1133">Transmembrane helix</keyword>
<reference evidence="3 4" key="1">
    <citation type="submission" date="2018-01" db="EMBL/GenBank/DDBJ databases">
        <title>Cryobacterium sp. nov., from glaciers in China.</title>
        <authorList>
            <person name="Liu Q."/>
            <person name="Xin Y.-H."/>
        </authorList>
    </citation>
    <scope>NUCLEOTIDE SEQUENCE [LARGE SCALE GENOMIC DNA]</scope>
    <source>
        <strain evidence="3 4">TMB1-8</strain>
    </source>
</reference>
<organism evidence="3 4">
    <name type="scientific">Cryobacterium zongtaii</name>
    <dbReference type="NCBI Taxonomy" id="1259217"/>
    <lineage>
        <taxon>Bacteria</taxon>
        <taxon>Bacillati</taxon>
        <taxon>Actinomycetota</taxon>
        <taxon>Actinomycetes</taxon>
        <taxon>Micrococcales</taxon>
        <taxon>Microbacteriaceae</taxon>
        <taxon>Cryobacterium</taxon>
    </lineage>
</organism>
<dbReference type="Proteomes" id="UP000237104">
    <property type="component" value="Unassembled WGS sequence"/>
</dbReference>
<protein>
    <submittedName>
        <fullName evidence="3">Uncharacterized protein</fullName>
    </submittedName>
</protein>
<evidence type="ECO:0000256" key="1">
    <source>
        <dbReference type="SAM" id="MobiDB-lite"/>
    </source>
</evidence>
<feature type="region of interest" description="Disordered" evidence="1">
    <location>
        <begin position="110"/>
        <end position="141"/>
    </location>
</feature>
<keyword evidence="2" id="KW-0812">Transmembrane</keyword>
<sequence>MAQHHDDLYDLALNNSEFLEAVRSHHAGSWDVLDALWWASHPLDTAPGGVLAPLARVRALQRRVFAADADAAGDQRVHEDLRRLEAEIIRETGAIDAAVIAAQTGVGGALAGADDRDGPGDTAEPDAVGEADDRPAPNAPRPAAARRRILLVGGLTAAVLLGAIVGGQFSAGIVPGAAPAPAASTTAAGTPPPLALSAFQREQTPEDLPAIPLPEVFDPPTLRQLGSMGSVETGPAPQLVFYVARTTSNMVCLIVVPQTLDYLSTCTLEQDFPATGLRLYWASEGVYSSPVDGSLTGPLNTYLTWRPDGSVEVGSDAAVG</sequence>
<comment type="caution">
    <text evidence="3">The sequence shown here is derived from an EMBL/GenBank/DDBJ whole genome shotgun (WGS) entry which is preliminary data.</text>
</comment>
<dbReference type="AlphaFoldDB" id="A0A2S3ZL07"/>
<proteinExistence type="predicted"/>
<dbReference type="OrthoDB" id="5126396at2"/>
<accession>A0A2S3ZL07</accession>
<feature type="transmembrane region" description="Helical" evidence="2">
    <location>
        <begin position="149"/>
        <end position="169"/>
    </location>
</feature>
<name>A0A2S3ZL07_9MICO</name>
<dbReference type="EMBL" id="PPXF01000024">
    <property type="protein sequence ID" value="POH68740.1"/>
    <property type="molecule type" value="Genomic_DNA"/>
</dbReference>
<dbReference type="RefSeq" id="WP_103430491.1">
    <property type="nucleotide sequence ID" value="NZ_PPXF01000024.1"/>
</dbReference>
<evidence type="ECO:0000313" key="3">
    <source>
        <dbReference type="EMBL" id="POH68740.1"/>
    </source>
</evidence>
<gene>
    <name evidence="3" type="ORF">C3B59_06070</name>
</gene>